<evidence type="ECO:0000259" key="1">
    <source>
        <dbReference type="Pfam" id="PF05368"/>
    </source>
</evidence>
<evidence type="ECO:0000313" key="2">
    <source>
        <dbReference type="EMBL" id="CAK9152377.1"/>
    </source>
</evidence>
<reference evidence="2 3" key="1">
    <citation type="submission" date="2024-02" db="EMBL/GenBank/DDBJ databases">
        <authorList>
            <person name="Vignale AGUSTIN F."/>
            <person name="Sosa J E."/>
            <person name="Modenutti C."/>
        </authorList>
    </citation>
    <scope>NUCLEOTIDE SEQUENCE [LARGE SCALE GENOMIC DNA]</scope>
</reference>
<protein>
    <recommendedName>
        <fullName evidence="1">NmrA-like domain-containing protein</fullName>
    </recommendedName>
</protein>
<comment type="caution">
    <text evidence="2">The sequence shown here is derived from an EMBL/GenBank/DDBJ whole genome shotgun (WGS) entry which is preliminary data.</text>
</comment>
<dbReference type="InterPro" id="IPR050608">
    <property type="entry name" value="NmrA-type/Isoflavone_red_sf"/>
</dbReference>
<sequence length="182" mass="20732">MYGVKAQIRRITEAGEIPYTYLVSNGFAGYFPPTMGQLHLNTTSPPRDKVVILGDENPKAIFVREEDIGTYTIKAVEDPRTLNKILYMRPPANILFYNELVSLWENKIGNTLEKTYVLEDQLLKNVQEAPPFLSLLLTIFHSIFVKGNATKFEIEASFGVEATELYPDVKYATVDEYLNQFI</sequence>
<dbReference type="PANTHER" id="PTHR43349:SF40">
    <property type="entry name" value="PHENYLCOUMARAN BENZYLIC ETHER REDUCTASE-LIKE PROTEIN FI1"/>
    <property type="match status" value="1"/>
</dbReference>
<feature type="domain" description="NmrA-like" evidence="1">
    <location>
        <begin position="1"/>
        <end position="178"/>
    </location>
</feature>
<dbReference type="Proteomes" id="UP001642360">
    <property type="component" value="Unassembled WGS sequence"/>
</dbReference>
<gene>
    <name evidence="2" type="ORF">ILEXP_LOCUS20596</name>
</gene>
<keyword evidence="3" id="KW-1185">Reference proteome</keyword>
<dbReference type="EMBL" id="CAUOFW020002269">
    <property type="protein sequence ID" value="CAK9152377.1"/>
    <property type="molecule type" value="Genomic_DNA"/>
</dbReference>
<dbReference type="AlphaFoldDB" id="A0ABC8S5E4"/>
<dbReference type="InterPro" id="IPR008030">
    <property type="entry name" value="NmrA-like"/>
</dbReference>
<dbReference type="Gene3D" id="3.90.25.10">
    <property type="entry name" value="UDP-galactose 4-epimerase, domain 1"/>
    <property type="match status" value="2"/>
</dbReference>
<evidence type="ECO:0000313" key="3">
    <source>
        <dbReference type="Proteomes" id="UP001642360"/>
    </source>
</evidence>
<dbReference type="PANTHER" id="PTHR43349">
    <property type="entry name" value="PINORESINOL REDUCTASE-RELATED"/>
    <property type="match status" value="1"/>
</dbReference>
<organism evidence="2 3">
    <name type="scientific">Ilex paraguariensis</name>
    <name type="common">yerba mate</name>
    <dbReference type="NCBI Taxonomy" id="185542"/>
    <lineage>
        <taxon>Eukaryota</taxon>
        <taxon>Viridiplantae</taxon>
        <taxon>Streptophyta</taxon>
        <taxon>Embryophyta</taxon>
        <taxon>Tracheophyta</taxon>
        <taxon>Spermatophyta</taxon>
        <taxon>Magnoliopsida</taxon>
        <taxon>eudicotyledons</taxon>
        <taxon>Gunneridae</taxon>
        <taxon>Pentapetalae</taxon>
        <taxon>asterids</taxon>
        <taxon>campanulids</taxon>
        <taxon>Aquifoliales</taxon>
        <taxon>Aquifoliaceae</taxon>
        <taxon>Ilex</taxon>
    </lineage>
</organism>
<dbReference type="InterPro" id="IPR036291">
    <property type="entry name" value="NAD(P)-bd_dom_sf"/>
</dbReference>
<dbReference type="SUPFAM" id="SSF51735">
    <property type="entry name" value="NAD(P)-binding Rossmann-fold domains"/>
    <property type="match status" value="1"/>
</dbReference>
<dbReference type="Pfam" id="PF05368">
    <property type="entry name" value="NmrA"/>
    <property type="match status" value="1"/>
</dbReference>
<name>A0ABC8S5E4_9AQUA</name>
<accession>A0ABC8S5E4</accession>
<proteinExistence type="predicted"/>